<dbReference type="Pfam" id="PF00106">
    <property type="entry name" value="adh_short"/>
    <property type="match status" value="1"/>
</dbReference>
<dbReference type="InterPro" id="IPR036291">
    <property type="entry name" value="NAD(P)-bd_dom_sf"/>
</dbReference>
<dbReference type="PRINTS" id="PR00080">
    <property type="entry name" value="SDRFAMILY"/>
</dbReference>
<protein>
    <submittedName>
        <fullName evidence="4">Dehydrogenase/reductase SDR family member 11</fullName>
    </submittedName>
</protein>
<accession>A0A0L7R877</accession>
<dbReference type="PRINTS" id="PR00081">
    <property type="entry name" value="GDHRDH"/>
</dbReference>
<dbReference type="FunFam" id="3.40.50.720:FF:000047">
    <property type="entry name" value="NADP-dependent L-serine/L-allo-threonine dehydrogenase"/>
    <property type="match status" value="1"/>
</dbReference>
<dbReference type="Gene3D" id="3.40.50.720">
    <property type="entry name" value="NAD(P)-binding Rossmann-like Domain"/>
    <property type="match status" value="1"/>
</dbReference>
<dbReference type="EMBL" id="KQ414633">
    <property type="protein sequence ID" value="KOC67087.1"/>
    <property type="molecule type" value="Genomic_DNA"/>
</dbReference>
<evidence type="ECO:0000256" key="3">
    <source>
        <dbReference type="RuleBase" id="RU000363"/>
    </source>
</evidence>
<gene>
    <name evidence="4" type="ORF">WH47_11740</name>
</gene>
<name>A0A0L7R877_9HYME</name>
<dbReference type="Proteomes" id="UP000053825">
    <property type="component" value="Unassembled WGS sequence"/>
</dbReference>
<proteinExistence type="inferred from homology"/>
<dbReference type="AlphaFoldDB" id="A0A0L7R877"/>
<dbReference type="SUPFAM" id="SSF51735">
    <property type="entry name" value="NAD(P)-binding Rossmann-fold domains"/>
    <property type="match status" value="1"/>
</dbReference>
<dbReference type="GO" id="GO:0016616">
    <property type="term" value="F:oxidoreductase activity, acting on the CH-OH group of donors, NAD or NADP as acceptor"/>
    <property type="evidence" value="ECO:0007669"/>
    <property type="project" value="UniProtKB-ARBA"/>
</dbReference>
<keyword evidence="2" id="KW-0560">Oxidoreductase</keyword>
<evidence type="ECO:0000256" key="1">
    <source>
        <dbReference type="ARBA" id="ARBA00006484"/>
    </source>
</evidence>
<dbReference type="InterPro" id="IPR002347">
    <property type="entry name" value="SDR_fam"/>
</dbReference>
<dbReference type="OrthoDB" id="1933717at2759"/>
<evidence type="ECO:0000313" key="4">
    <source>
        <dbReference type="EMBL" id="KOC67087.1"/>
    </source>
</evidence>
<comment type="similarity">
    <text evidence="1 3">Belongs to the short-chain dehydrogenases/reductases (SDR) family.</text>
</comment>
<evidence type="ECO:0000256" key="2">
    <source>
        <dbReference type="ARBA" id="ARBA00023002"/>
    </source>
</evidence>
<dbReference type="PANTHER" id="PTHR43115">
    <property type="entry name" value="DEHYDROGENASE/REDUCTASE SDR FAMILY MEMBER 11"/>
    <property type="match status" value="1"/>
</dbReference>
<dbReference type="STRING" id="597456.A0A0L7R877"/>
<reference evidence="4 5" key="1">
    <citation type="submission" date="2015-07" db="EMBL/GenBank/DDBJ databases">
        <title>The genome of Habropoda laboriosa.</title>
        <authorList>
            <person name="Pan H."/>
            <person name="Kapheim K."/>
        </authorList>
    </citation>
    <scope>NUCLEOTIDE SEQUENCE [LARGE SCALE GENOMIC DNA]</scope>
    <source>
        <strain evidence="4">0110345459</strain>
    </source>
</reference>
<organism evidence="4 5">
    <name type="scientific">Habropoda laboriosa</name>
    <dbReference type="NCBI Taxonomy" id="597456"/>
    <lineage>
        <taxon>Eukaryota</taxon>
        <taxon>Metazoa</taxon>
        <taxon>Ecdysozoa</taxon>
        <taxon>Arthropoda</taxon>
        <taxon>Hexapoda</taxon>
        <taxon>Insecta</taxon>
        <taxon>Pterygota</taxon>
        <taxon>Neoptera</taxon>
        <taxon>Endopterygota</taxon>
        <taxon>Hymenoptera</taxon>
        <taxon>Apocrita</taxon>
        <taxon>Aculeata</taxon>
        <taxon>Apoidea</taxon>
        <taxon>Anthophila</taxon>
        <taxon>Apidae</taxon>
        <taxon>Habropoda</taxon>
    </lineage>
</organism>
<dbReference type="PANTHER" id="PTHR43115:SF4">
    <property type="entry name" value="DEHYDROGENASE_REDUCTASE SDR FAMILY MEMBER 11"/>
    <property type="match status" value="1"/>
</dbReference>
<sequence>MSRWAGKNAMVTGACSGIGAAITAELLRKGVNVIGLDVDEKVIQWLLPKQSEAIYCGVRCDVSNETDLENAFACAENICNGGVDIMVNNAGVIEYTRVIESERKAFEKLLNINVLATAECIKRAVQSMLKRNVEGHIFNINSVLGHEIPSGFPSEIDGSNGWNLYPTCKHGTVALTHTVRRELAAIKAPIRITSISPGLVNTRITKHSPHVSAALKDIPALEPEDIAEALMYALNTRSQVQISEITVQRRGEA</sequence>
<evidence type="ECO:0000313" key="5">
    <source>
        <dbReference type="Proteomes" id="UP000053825"/>
    </source>
</evidence>
<keyword evidence="5" id="KW-1185">Reference proteome</keyword>